<dbReference type="Gene3D" id="3.40.50.150">
    <property type="entry name" value="Vaccinia Virus protein VP39"/>
    <property type="match status" value="1"/>
</dbReference>
<evidence type="ECO:0000256" key="1">
    <source>
        <dbReference type="SAM" id="MobiDB-lite"/>
    </source>
</evidence>
<dbReference type="SUPFAM" id="SSF53335">
    <property type="entry name" value="S-adenosyl-L-methionine-dependent methyltransferases"/>
    <property type="match status" value="1"/>
</dbReference>
<dbReference type="PANTHER" id="PTHR43591:SF24">
    <property type="entry name" value="2-METHOXY-6-POLYPRENYL-1,4-BENZOQUINOL METHYLASE, MITOCHONDRIAL"/>
    <property type="match status" value="1"/>
</dbReference>
<dbReference type="EMBL" id="JAKELL010000007">
    <property type="protein sequence ID" value="KAH8997369.1"/>
    <property type="molecule type" value="Genomic_DNA"/>
</dbReference>
<sequence>MSVRSILPLTEPRRKENQFVDKRGRKHHDHPPGKAPYPISYDKDVLDSDAMDHHLWRTLFDGRPTLMVTPNYPPQRVLDLGCGVGMWTIDAARKWPDTTFVGFDLVNVQFPLSSLEPHVARRISWEHGNFLSNKLPFEDDTFDHVHIVHVSKGVPEHKWCSLFEEVRRVMQPDGFVEIIEEDIIFPVLPRWFTEPLRANGRSSSVRSTISDPSTPALPSPPLPLAGRAHHEHVLLEYLFNSVFESRFINMKPTVVVLGYFTPFFSRCLSAPSLHFSVPFLAPLPPLPEATRPTTQYSGNFNFDPISTIPDVPSYPITRQSSYTGTIRHSPSSVSLPSLDTFRTRTSLVMDDTGPSPPSVVNVSHREASPTQSNEWRADTPPSSVTRVASWITSSETPTLDNALLAQSIIPVETLSKLGERTRAMNLHHSFMVVLGCREAMWEELKMLQRSRKNVLADLGWESHNQEERESRARFDELFELFESDTRARISMWYSMTELGYTLPQREPLEKAELLEEERRRKAILDARAQAREEDFDVPCRIIRVFVGFKEADGIDVFDKSVMRDDALGGDPRMHL</sequence>
<protein>
    <recommendedName>
        <fullName evidence="2">Methyltransferase domain-containing protein</fullName>
    </recommendedName>
</protein>
<organism evidence="3 4">
    <name type="scientific">Lactarius akahatsu</name>
    <dbReference type="NCBI Taxonomy" id="416441"/>
    <lineage>
        <taxon>Eukaryota</taxon>
        <taxon>Fungi</taxon>
        <taxon>Dikarya</taxon>
        <taxon>Basidiomycota</taxon>
        <taxon>Agaricomycotina</taxon>
        <taxon>Agaricomycetes</taxon>
        <taxon>Russulales</taxon>
        <taxon>Russulaceae</taxon>
        <taxon>Lactarius</taxon>
    </lineage>
</organism>
<feature type="region of interest" description="Disordered" evidence="1">
    <location>
        <begin position="351"/>
        <end position="381"/>
    </location>
</feature>
<feature type="region of interest" description="Disordered" evidence="1">
    <location>
        <begin position="1"/>
        <end position="39"/>
    </location>
</feature>
<feature type="compositionally biased region" description="Polar residues" evidence="1">
    <location>
        <begin position="368"/>
        <end position="381"/>
    </location>
</feature>
<dbReference type="PANTHER" id="PTHR43591">
    <property type="entry name" value="METHYLTRANSFERASE"/>
    <property type="match status" value="1"/>
</dbReference>
<name>A0AAD4LM61_9AGAM</name>
<proteinExistence type="predicted"/>
<dbReference type="GO" id="GO:0008168">
    <property type="term" value="F:methyltransferase activity"/>
    <property type="evidence" value="ECO:0007669"/>
    <property type="project" value="TreeGrafter"/>
</dbReference>
<gene>
    <name evidence="3" type="ORF">EDB92DRAFT_1839382</name>
</gene>
<dbReference type="CDD" id="cd02440">
    <property type="entry name" value="AdoMet_MTases"/>
    <property type="match status" value="1"/>
</dbReference>
<evidence type="ECO:0000259" key="2">
    <source>
        <dbReference type="Pfam" id="PF13649"/>
    </source>
</evidence>
<evidence type="ECO:0000313" key="3">
    <source>
        <dbReference type="EMBL" id="KAH8997369.1"/>
    </source>
</evidence>
<feature type="region of interest" description="Disordered" evidence="1">
    <location>
        <begin position="202"/>
        <end position="222"/>
    </location>
</feature>
<accession>A0AAD4LM61</accession>
<dbReference type="Pfam" id="PF13649">
    <property type="entry name" value="Methyltransf_25"/>
    <property type="match status" value="1"/>
</dbReference>
<dbReference type="AlphaFoldDB" id="A0AAD4LM61"/>
<dbReference type="InterPro" id="IPR029063">
    <property type="entry name" value="SAM-dependent_MTases_sf"/>
</dbReference>
<dbReference type="Proteomes" id="UP001201163">
    <property type="component" value="Unassembled WGS sequence"/>
</dbReference>
<feature type="compositionally biased region" description="Basic and acidic residues" evidence="1">
    <location>
        <begin position="11"/>
        <end position="22"/>
    </location>
</feature>
<dbReference type="InterPro" id="IPR041698">
    <property type="entry name" value="Methyltransf_25"/>
</dbReference>
<keyword evidence="4" id="KW-1185">Reference proteome</keyword>
<reference evidence="3" key="1">
    <citation type="submission" date="2022-01" db="EMBL/GenBank/DDBJ databases">
        <title>Comparative genomics reveals a dynamic genome evolution in the ectomycorrhizal milk-cap (Lactarius) mushrooms.</title>
        <authorList>
            <consortium name="DOE Joint Genome Institute"/>
            <person name="Lebreton A."/>
            <person name="Tang N."/>
            <person name="Kuo A."/>
            <person name="LaButti K."/>
            <person name="Drula E."/>
            <person name="Barry K."/>
            <person name="Clum A."/>
            <person name="Lipzen A."/>
            <person name="Mousain D."/>
            <person name="Ng V."/>
            <person name="Wang R."/>
            <person name="Wang X."/>
            <person name="Dai Y."/>
            <person name="Henrissat B."/>
            <person name="Grigoriev I.V."/>
            <person name="Guerin-Laguette A."/>
            <person name="Yu F."/>
            <person name="Martin F.M."/>
        </authorList>
    </citation>
    <scope>NUCLEOTIDE SEQUENCE</scope>
    <source>
        <strain evidence="3">QP</strain>
    </source>
</reference>
<feature type="domain" description="Methyltransferase" evidence="2">
    <location>
        <begin position="77"/>
        <end position="174"/>
    </location>
</feature>
<comment type="caution">
    <text evidence="3">The sequence shown here is derived from an EMBL/GenBank/DDBJ whole genome shotgun (WGS) entry which is preliminary data.</text>
</comment>
<feature type="compositionally biased region" description="Polar residues" evidence="1">
    <location>
        <begin position="202"/>
        <end position="211"/>
    </location>
</feature>
<evidence type="ECO:0000313" key="4">
    <source>
        <dbReference type="Proteomes" id="UP001201163"/>
    </source>
</evidence>